<dbReference type="Pfam" id="PF13432">
    <property type="entry name" value="TPR_16"/>
    <property type="match status" value="1"/>
</dbReference>
<organism evidence="5 6">
    <name type="scientific">Prosthecobacter dejongeii</name>
    <dbReference type="NCBI Taxonomy" id="48465"/>
    <lineage>
        <taxon>Bacteria</taxon>
        <taxon>Pseudomonadati</taxon>
        <taxon>Verrucomicrobiota</taxon>
        <taxon>Verrucomicrobiia</taxon>
        <taxon>Verrucomicrobiales</taxon>
        <taxon>Verrucomicrobiaceae</taxon>
        <taxon>Prosthecobacter</taxon>
    </lineage>
</organism>
<sequence length="704" mass="78659">MQPSRRKIASKRSKDDQESEFSRLFWAVWEQQPLLGDKASTSDSSSETAMAFADAQSWEWAKALIKASKLSRTSEFDKALKLIAETEHSVPERWQGLLHFVRGAAFEEEGHHEEAIKAYRKALDDPKLSQPGNVWNSFGNKLADKGALDEAIKAYRRALDDPSFDTPGYAWNNLGIVLGDKGEQDEAIKAYRTALDYPNYDTPGYAWNNIGNALWAKGEHDEAIKAYRRALDYPNYDTPGYTWNNIGNALGDKGEHDEAIKAYRKALEDPNLQTRAKAWTNLAQTYVDLGKLEEAEGAYQKALASKDTQGGDHARARRGLQILRSKIVPTALSPDDRAMMARPAKGGDTAEIEEGIIAAIDEAGDTQYERYLKKGDSERDNTLSILRGWSSAVTLLEGSERRWRGGGYFLKWRGYGIVIDPGFDFLRNFHDAGYHGREIAAVVVSHNHPDHNSDLKHIDDLRYELYKRLASTKGPGSKPYVLLWDEDTSTATKFGFDKPQHQHPPIVMGSGFPQPFHLGKHPAKIPVRITPFKVNHGTDVQHALGMMVELLDNKGKTVLRIGYTADTAYFADLQQHLSKCDVLIAHISQPTIEELRDPSKLKDVHLGYRGTARLLKECQPNLALIGEFWAGFTDLRIPLVKGLRQLSGVKDVLPAGLAMHLRLPSLDIECTECRKLTPYSEIKVAPPTDKFGSLAYLCQSCTLG</sequence>
<feature type="domain" description="Metallo-beta-lactamase" evidence="4">
    <location>
        <begin position="417"/>
        <end position="624"/>
    </location>
</feature>
<dbReference type="PANTHER" id="PTHR44858">
    <property type="entry name" value="TETRATRICOPEPTIDE REPEAT PROTEIN 6"/>
    <property type="match status" value="1"/>
</dbReference>
<keyword evidence="1" id="KW-0677">Repeat</keyword>
<dbReference type="PROSITE" id="PS50005">
    <property type="entry name" value="TPR"/>
    <property type="match status" value="4"/>
</dbReference>
<dbReference type="InterPro" id="IPR019734">
    <property type="entry name" value="TPR_rpt"/>
</dbReference>
<evidence type="ECO:0000256" key="2">
    <source>
        <dbReference type="ARBA" id="ARBA00022803"/>
    </source>
</evidence>
<dbReference type="SUPFAM" id="SSF48452">
    <property type="entry name" value="TPR-like"/>
    <property type="match status" value="2"/>
</dbReference>
<dbReference type="Pfam" id="PF13424">
    <property type="entry name" value="TPR_12"/>
    <property type="match status" value="1"/>
</dbReference>
<feature type="repeat" description="TPR" evidence="3">
    <location>
        <begin position="276"/>
        <end position="309"/>
    </location>
</feature>
<dbReference type="InterPro" id="IPR011990">
    <property type="entry name" value="TPR-like_helical_dom_sf"/>
</dbReference>
<proteinExistence type="predicted"/>
<dbReference type="PROSITE" id="PS50293">
    <property type="entry name" value="TPR_REGION"/>
    <property type="match status" value="1"/>
</dbReference>
<dbReference type="AlphaFoldDB" id="A0A7W7YHP9"/>
<dbReference type="InterPro" id="IPR001279">
    <property type="entry name" value="Metallo-B-lactamas"/>
</dbReference>
<dbReference type="RefSeq" id="WP_184205279.1">
    <property type="nucleotide sequence ID" value="NZ_JACHIF010000001.1"/>
</dbReference>
<dbReference type="GO" id="GO:0009279">
    <property type="term" value="C:cell outer membrane"/>
    <property type="evidence" value="ECO:0007669"/>
    <property type="project" value="TreeGrafter"/>
</dbReference>
<dbReference type="SMART" id="SM00028">
    <property type="entry name" value="TPR"/>
    <property type="match status" value="6"/>
</dbReference>
<dbReference type="PANTHER" id="PTHR44858:SF1">
    <property type="entry name" value="UDP-N-ACETYLGLUCOSAMINE--PEPTIDE N-ACETYLGLUCOSAMINYLTRANSFERASE SPINDLY-RELATED"/>
    <property type="match status" value="1"/>
</dbReference>
<feature type="repeat" description="TPR" evidence="3">
    <location>
        <begin position="240"/>
        <end position="272"/>
    </location>
</feature>
<comment type="caution">
    <text evidence="5">The sequence shown here is derived from an EMBL/GenBank/DDBJ whole genome shotgun (WGS) entry which is preliminary data.</text>
</comment>
<dbReference type="GO" id="GO:0046813">
    <property type="term" value="P:receptor-mediated virion attachment to host cell"/>
    <property type="evidence" value="ECO:0007669"/>
    <property type="project" value="TreeGrafter"/>
</dbReference>
<reference evidence="5 6" key="1">
    <citation type="submission" date="2020-08" db="EMBL/GenBank/DDBJ databases">
        <title>Genomic Encyclopedia of Type Strains, Phase IV (KMG-IV): sequencing the most valuable type-strain genomes for metagenomic binning, comparative biology and taxonomic classification.</title>
        <authorList>
            <person name="Goeker M."/>
        </authorList>
    </citation>
    <scope>NUCLEOTIDE SEQUENCE [LARGE SCALE GENOMIC DNA]</scope>
    <source>
        <strain evidence="5 6">DSM 12251</strain>
    </source>
</reference>
<dbReference type="Proteomes" id="UP000534294">
    <property type="component" value="Unassembled WGS sequence"/>
</dbReference>
<dbReference type="EMBL" id="JACHIF010000001">
    <property type="protein sequence ID" value="MBB5036415.1"/>
    <property type="molecule type" value="Genomic_DNA"/>
</dbReference>
<evidence type="ECO:0000256" key="1">
    <source>
        <dbReference type="ARBA" id="ARBA00022737"/>
    </source>
</evidence>
<feature type="repeat" description="TPR" evidence="3">
    <location>
        <begin position="168"/>
        <end position="201"/>
    </location>
</feature>
<dbReference type="Gene3D" id="1.25.40.10">
    <property type="entry name" value="Tetratricopeptide repeat domain"/>
    <property type="match status" value="2"/>
</dbReference>
<dbReference type="InterPro" id="IPR050498">
    <property type="entry name" value="Ycf3"/>
</dbReference>
<name>A0A7W7YHP9_9BACT</name>
<dbReference type="Pfam" id="PF12706">
    <property type="entry name" value="Lactamase_B_2"/>
    <property type="match status" value="1"/>
</dbReference>
<dbReference type="SUPFAM" id="SSF56281">
    <property type="entry name" value="Metallo-hydrolase/oxidoreductase"/>
    <property type="match status" value="1"/>
</dbReference>
<gene>
    <name evidence="5" type="ORF">HNQ64_000649</name>
</gene>
<keyword evidence="6" id="KW-1185">Reference proteome</keyword>
<protein>
    <submittedName>
        <fullName evidence="5">Tfp pilus assembly protein PilF/ribonuclease BN (tRNA processing enzyme)</fullName>
    </submittedName>
</protein>
<accession>A0A7W7YHP9</accession>
<dbReference type="Pfam" id="PF00515">
    <property type="entry name" value="TPR_1"/>
    <property type="match status" value="1"/>
</dbReference>
<dbReference type="Pfam" id="PF13181">
    <property type="entry name" value="TPR_8"/>
    <property type="match status" value="1"/>
</dbReference>
<feature type="repeat" description="TPR" evidence="3">
    <location>
        <begin position="204"/>
        <end position="237"/>
    </location>
</feature>
<evidence type="ECO:0000313" key="5">
    <source>
        <dbReference type="EMBL" id="MBB5036415.1"/>
    </source>
</evidence>
<evidence type="ECO:0000313" key="6">
    <source>
        <dbReference type="Proteomes" id="UP000534294"/>
    </source>
</evidence>
<dbReference type="InterPro" id="IPR036866">
    <property type="entry name" value="RibonucZ/Hydroxyglut_hydro"/>
</dbReference>
<keyword evidence="2 3" id="KW-0802">TPR repeat</keyword>
<evidence type="ECO:0000259" key="4">
    <source>
        <dbReference type="Pfam" id="PF12706"/>
    </source>
</evidence>
<dbReference type="Gene3D" id="3.60.15.10">
    <property type="entry name" value="Ribonuclease Z/Hydroxyacylglutathione hydrolase-like"/>
    <property type="match status" value="1"/>
</dbReference>
<evidence type="ECO:0000256" key="3">
    <source>
        <dbReference type="PROSITE-ProRule" id="PRU00339"/>
    </source>
</evidence>